<reference evidence="1 2" key="1">
    <citation type="journal article" date="2012" name="Appl. Environ. Microbiol.">
        <title>Short-read sequencing for genomic analysis of the brown rot fungus Fibroporia radiculosa.</title>
        <authorList>
            <person name="Tang J.D."/>
            <person name="Perkins A.D."/>
            <person name="Sonstegard T.S."/>
            <person name="Schroeder S.G."/>
            <person name="Burgess S.C."/>
            <person name="Diehl S.V."/>
        </authorList>
    </citation>
    <scope>NUCLEOTIDE SEQUENCE [LARGE SCALE GENOMIC DNA]</scope>
    <source>
        <strain evidence="1 2">TFFH 294</strain>
    </source>
</reference>
<keyword evidence="2" id="KW-1185">Reference proteome</keyword>
<name>J4G1K9_9APHY</name>
<dbReference type="InParanoid" id="J4G1K9"/>
<dbReference type="HOGENOM" id="CLU_2084873_0_0_1"/>
<accession>J4G1K9</accession>
<gene>
    <name evidence="1" type="ORF">FIBRA_02313</name>
</gene>
<proteinExistence type="predicted"/>
<dbReference type="AlphaFoldDB" id="J4G1K9"/>
<dbReference type="STRING" id="599839.J4G1K9"/>
<evidence type="ECO:0000313" key="1">
    <source>
        <dbReference type="EMBL" id="CCM00283.1"/>
    </source>
</evidence>
<dbReference type="GeneID" id="24095194"/>
<sequence>MPHHLLLIGQSSPYFKDNVDGPRTIIRTGEQHLAACVSQLLSMEQDLENIDVRLPPPAKSMDRLYASRAEVEHLMVDVNDKGSLHTAALRLASLFGSFGLTMMVDNGGFLWSYKNYR</sequence>
<evidence type="ECO:0000313" key="2">
    <source>
        <dbReference type="Proteomes" id="UP000006352"/>
    </source>
</evidence>
<protein>
    <submittedName>
        <fullName evidence="1">Uncharacterized protein</fullName>
    </submittedName>
</protein>
<dbReference type="RefSeq" id="XP_012179566.1">
    <property type="nucleotide sequence ID" value="XM_012324176.1"/>
</dbReference>
<dbReference type="Proteomes" id="UP000006352">
    <property type="component" value="Unassembled WGS sequence"/>
</dbReference>
<dbReference type="EMBL" id="HE796976">
    <property type="protein sequence ID" value="CCM00283.1"/>
    <property type="molecule type" value="Genomic_DNA"/>
</dbReference>
<organism evidence="1 2">
    <name type="scientific">Fibroporia radiculosa</name>
    <dbReference type="NCBI Taxonomy" id="599839"/>
    <lineage>
        <taxon>Eukaryota</taxon>
        <taxon>Fungi</taxon>
        <taxon>Dikarya</taxon>
        <taxon>Basidiomycota</taxon>
        <taxon>Agaricomycotina</taxon>
        <taxon>Agaricomycetes</taxon>
        <taxon>Polyporales</taxon>
        <taxon>Fibroporiaceae</taxon>
        <taxon>Fibroporia</taxon>
    </lineage>
</organism>